<evidence type="ECO:0000256" key="3">
    <source>
        <dbReference type="ARBA" id="ARBA00022833"/>
    </source>
</evidence>
<feature type="domain" description="RING-type" evidence="6">
    <location>
        <begin position="26"/>
        <end position="65"/>
    </location>
</feature>
<dbReference type="PANTHER" id="PTHR10131:SF94">
    <property type="entry name" value="TNF RECEPTOR-ASSOCIATED FACTOR 4"/>
    <property type="match status" value="1"/>
</dbReference>
<dbReference type="PROSITE" id="PS50089">
    <property type="entry name" value="ZF_RING_2"/>
    <property type="match status" value="1"/>
</dbReference>
<feature type="domain" description="TRAF-type" evidence="7">
    <location>
        <begin position="89"/>
        <end position="131"/>
    </location>
</feature>
<dbReference type="AlphaFoldDB" id="A0A8H7NZZ7"/>
<dbReference type="SUPFAM" id="SSF49599">
    <property type="entry name" value="TRAF domain-like"/>
    <property type="match status" value="1"/>
</dbReference>
<dbReference type="PROSITE" id="PS00518">
    <property type="entry name" value="ZF_RING_1"/>
    <property type="match status" value="1"/>
</dbReference>
<reference evidence="8" key="2">
    <citation type="journal article" name="Front. Microbiol.">
        <title>Degradative Capacity of Two Strains of Rhodonia placenta: From Phenotype to Genotype.</title>
        <authorList>
            <person name="Kolle M."/>
            <person name="Horta M.A.C."/>
            <person name="Nowrousian M."/>
            <person name="Ohm R.A."/>
            <person name="Benz J.P."/>
            <person name="Pilgard A."/>
        </authorList>
    </citation>
    <scope>NUCLEOTIDE SEQUENCE</scope>
    <source>
        <strain evidence="8">FPRL280</strain>
    </source>
</reference>
<protein>
    <recommendedName>
        <fullName evidence="10">RING-type domain-containing protein</fullName>
    </recommendedName>
</protein>
<keyword evidence="3 4" id="KW-0862">Zinc</keyword>
<dbReference type="EMBL" id="JADOXO010000142">
    <property type="protein sequence ID" value="KAF9811785.1"/>
    <property type="molecule type" value="Genomic_DNA"/>
</dbReference>
<dbReference type="GO" id="GO:0008270">
    <property type="term" value="F:zinc ion binding"/>
    <property type="evidence" value="ECO:0007669"/>
    <property type="project" value="UniProtKB-KW"/>
</dbReference>
<feature type="compositionally biased region" description="Low complexity" evidence="5">
    <location>
        <begin position="166"/>
        <end position="180"/>
    </location>
</feature>
<dbReference type="InterPro" id="IPR001841">
    <property type="entry name" value="Znf_RING"/>
</dbReference>
<evidence type="ECO:0000259" key="6">
    <source>
        <dbReference type="PROSITE" id="PS50089"/>
    </source>
</evidence>
<dbReference type="InterPro" id="IPR017907">
    <property type="entry name" value="Znf_RING_CS"/>
</dbReference>
<dbReference type="Proteomes" id="UP000639403">
    <property type="component" value="Unassembled WGS sequence"/>
</dbReference>
<gene>
    <name evidence="8" type="ORF">IEO21_06397</name>
</gene>
<dbReference type="SUPFAM" id="SSF57850">
    <property type="entry name" value="RING/U-box"/>
    <property type="match status" value="1"/>
</dbReference>
<feature type="region of interest" description="Disordered" evidence="5">
    <location>
        <begin position="230"/>
        <end position="281"/>
    </location>
</feature>
<evidence type="ECO:0000313" key="8">
    <source>
        <dbReference type="EMBL" id="KAF9811785.1"/>
    </source>
</evidence>
<dbReference type="InterPro" id="IPR013083">
    <property type="entry name" value="Znf_RING/FYVE/PHD"/>
</dbReference>
<evidence type="ECO:0000256" key="1">
    <source>
        <dbReference type="ARBA" id="ARBA00022723"/>
    </source>
</evidence>
<dbReference type="InterPro" id="IPR001293">
    <property type="entry name" value="Znf_TRAF"/>
</dbReference>
<dbReference type="PROSITE" id="PS50145">
    <property type="entry name" value="ZF_TRAF"/>
    <property type="match status" value="1"/>
</dbReference>
<dbReference type="PANTHER" id="PTHR10131">
    <property type="entry name" value="TNF RECEPTOR ASSOCIATED FACTOR"/>
    <property type="match status" value="1"/>
</dbReference>
<accession>A0A8H7NZZ7</accession>
<evidence type="ECO:0000256" key="2">
    <source>
        <dbReference type="ARBA" id="ARBA00022771"/>
    </source>
</evidence>
<evidence type="ECO:0000256" key="4">
    <source>
        <dbReference type="PROSITE-ProRule" id="PRU00207"/>
    </source>
</evidence>
<reference evidence="8" key="1">
    <citation type="submission" date="2020-11" db="EMBL/GenBank/DDBJ databases">
        <authorList>
            <person name="Koelle M."/>
            <person name="Horta M.A.C."/>
            <person name="Nowrousian M."/>
            <person name="Ohm R.A."/>
            <person name="Benz P."/>
            <person name="Pilgard A."/>
        </authorList>
    </citation>
    <scope>NUCLEOTIDE SEQUENCE</scope>
    <source>
        <strain evidence="8">FPRL280</strain>
    </source>
</reference>
<evidence type="ECO:0000259" key="7">
    <source>
        <dbReference type="PROSITE" id="PS50145"/>
    </source>
</evidence>
<sequence>MEASAPSGGIMTSYTYVDTPNPNLVCCICRTPFIDPCTTRTCCHTFCYECIARAIAISRQCPIDRCPLSLVDLGPADPLIRNLVDEMVVECPQRPAGCTYTCQRLLLPAHINDSCEYVEVACSHKGCGKQVLRRDFTCHRHNDESEDEEPTVSGHGLEAHREQEATGSTSPSSTSNSVQSEDPLRVENALLKHRISALEGVVNILRHEMQAVKHALGPWYSEDDASFNSVAPGSGISSDGEYGHSGDSQFTSPSGSARPEPSSQSPIQPSRLSHSRAPSATEVTETIDLASYFPPAEDEDVYSPDFLRSATQYPAAGHPHRPQVHLAGPNVAAPAAYIPPTPYNVTSRPVPPYTSPGLAPNLALAVPPLDPSQPLPATLADLHGMLVSLAGALGALGSARAQDALHTNEELRSVRAGMHGLRMQVSRFRKH</sequence>
<evidence type="ECO:0000256" key="5">
    <source>
        <dbReference type="SAM" id="MobiDB-lite"/>
    </source>
</evidence>
<keyword evidence="1 4" id="KW-0479">Metal-binding</keyword>
<feature type="compositionally biased region" description="Polar residues" evidence="5">
    <location>
        <begin position="246"/>
        <end position="255"/>
    </location>
</feature>
<feature type="zinc finger region" description="TRAF-type" evidence="4">
    <location>
        <begin position="89"/>
        <end position="131"/>
    </location>
</feature>
<organism evidence="8 9">
    <name type="scientific">Rhodonia placenta</name>
    <dbReference type="NCBI Taxonomy" id="104341"/>
    <lineage>
        <taxon>Eukaryota</taxon>
        <taxon>Fungi</taxon>
        <taxon>Dikarya</taxon>
        <taxon>Basidiomycota</taxon>
        <taxon>Agaricomycotina</taxon>
        <taxon>Agaricomycetes</taxon>
        <taxon>Polyporales</taxon>
        <taxon>Adustoporiaceae</taxon>
        <taxon>Rhodonia</taxon>
    </lineage>
</organism>
<name>A0A8H7NZZ7_9APHY</name>
<feature type="region of interest" description="Disordered" evidence="5">
    <location>
        <begin position="142"/>
        <end position="182"/>
    </location>
</feature>
<keyword evidence="2 4" id="KW-0863">Zinc-finger</keyword>
<dbReference type="Gene3D" id="3.30.40.10">
    <property type="entry name" value="Zinc/RING finger domain, C3HC4 (zinc finger)"/>
    <property type="match status" value="1"/>
</dbReference>
<proteinExistence type="predicted"/>
<comment type="caution">
    <text evidence="8">The sequence shown here is derived from an EMBL/GenBank/DDBJ whole genome shotgun (WGS) entry which is preliminary data.</text>
</comment>
<evidence type="ECO:0008006" key="10">
    <source>
        <dbReference type="Google" id="ProtNLM"/>
    </source>
</evidence>
<evidence type="ECO:0000313" key="9">
    <source>
        <dbReference type="Proteomes" id="UP000639403"/>
    </source>
</evidence>
<feature type="compositionally biased region" description="Low complexity" evidence="5">
    <location>
        <begin position="259"/>
        <end position="270"/>
    </location>
</feature>